<keyword evidence="1" id="KW-0472">Membrane</keyword>
<feature type="transmembrane region" description="Helical" evidence="1">
    <location>
        <begin position="126"/>
        <end position="142"/>
    </location>
</feature>
<feature type="transmembrane region" description="Helical" evidence="1">
    <location>
        <begin position="103"/>
        <end position="119"/>
    </location>
</feature>
<feature type="transmembrane region" description="Helical" evidence="1">
    <location>
        <begin position="80"/>
        <end position="97"/>
    </location>
</feature>
<gene>
    <name evidence="3" type="ORF">NP439_09725</name>
</gene>
<dbReference type="Proteomes" id="UP001059773">
    <property type="component" value="Chromosome"/>
</dbReference>
<feature type="transmembrane region" description="Helical" evidence="1">
    <location>
        <begin position="12"/>
        <end position="29"/>
    </location>
</feature>
<sequence length="151" mass="16885">MMQVAIRYAMPVMFIIGSVIYGTMIIQLDPATLGNPDGPKFFPLFVCAGLLVFSIADLVNVRKQIYAKNKDLELIAQLKSFKLVGIIVGICVLYTLIFEHVGYLIATILFMGALMFYLNGLKKWRLNVIVTVVVSVSTWYGFTELLQISLP</sequence>
<evidence type="ECO:0000256" key="1">
    <source>
        <dbReference type="SAM" id="Phobius"/>
    </source>
</evidence>
<keyword evidence="1" id="KW-1133">Transmembrane helix</keyword>
<organism evidence="3 4">
    <name type="scientific">Oceanobacillus jeddahense</name>
    <dbReference type="NCBI Taxonomy" id="1462527"/>
    <lineage>
        <taxon>Bacteria</taxon>
        <taxon>Bacillati</taxon>
        <taxon>Bacillota</taxon>
        <taxon>Bacilli</taxon>
        <taxon>Bacillales</taxon>
        <taxon>Bacillaceae</taxon>
        <taxon>Oceanobacillus</taxon>
    </lineage>
</organism>
<keyword evidence="1" id="KW-0812">Transmembrane</keyword>
<proteinExistence type="predicted"/>
<evidence type="ECO:0000313" key="3">
    <source>
        <dbReference type="EMBL" id="UUI04886.1"/>
    </source>
</evidence>
<reference evidence="3" key="1">
    <citation type="submission" date="2022-07" db="EMBL/GenBank/DDBJ databases">
        <title>FELIX.</title>
        <authorList>
            <person name="Wan K.H."/>
            <person name="Park S."/>
            <person name="Lawrence Q."/>
            <person name="Eichenberger J.P."/>
            <person name="Booth B.W."/>
            <person name="Piaggio A.J."/>
            <person name="Chandler J.C."/>
            <person name="Franklin A.B."/>
            <person name="Celniker S.E."/>
        </authorList>
    </citation>
    <scope>NUCLEOTIDE SEQUENCE</scope>
    <source>
        <strain evidence="3">QA-1986 374</strain>
    </source>
</reference>
<evidence type="ECO:0000259" key="2">
    <source>
        <dbReference type="Pfam" id="PF07331"/>
    </source>
</evidence>
<dbReference type="InterPro" id="IPR009936">
    <property type="entry name" value="DUF1468"/>
</dbReference>
<dbReference type="RefSeq" id="WP_256709789.1">
    <property type="nucleotide sequence ID" value="NZ_CP101914.1"/>
</dbReference>
<keyword evidence="4" id="KW-1185">Reference proteome</keyword>
<dbReference type="EMBL" id="CP101914">
    <property type="protein sequence ID" value="UUI04886.1"/>
    <property type="molecule type" value="Genomic_DNA"/>
</dbReference>
<accession>A0ABY5K0Q5</accession>
<feature type="domain" description="DUF1468" evidence="2">
    <location>
        <begin position="12"/>
        <end position="151"/>
    </location>
</feature>
<dbReference type="Pfam" id="PF07331">
    <property type="entry name" value="TctB"/>
    <property type="match status" value="1"/>
</dbReference>
<feature type="transmembrane region" description="Helical" evidence="1">
    <location>
        <begin position="41"/>
        <end position="59"/>
    </location>
</feature>
<evidence type="ECO:0000313" key="4">
    <source>
        <dbReference type="Proteomes" id="UP001059773"/>
    </source>
</evidence>
<protein>
    <submittedName>
        <fullName evidence="3">Tripartite tricarboxylate transporter TctB family protein</fullName>
    </submittedName>
</protein>
<name>A0ABY5K0Q5_9BACI</name>